<evidence type="ECO:0000313" key="2">
    <source>
        <dbReference type="EMBL" id="QDV27822.1"/>
    </source>
</evidence>
<dbReference type="AlphaFoldDB" id="A0A518GGV1"/>
<dbReference type="RefSeq" id="WP_145085808.1">
    <property type="nucleotide sequence ID" value="NZ_CP036298.1"/>
</dbReference>
<evidence type="ECO:0000313" key="3">
    <source>
        <dbReference type="Proteomes" id="UP000318017"/>
    </source>
</evidence>
<feature type="compositionally biased region" description="Acidic residues" evidence="1">
    <location>
        <begin position="110"/>
        <end position="126"/>
    </location>
</feature>
<gene>
    <name evidence="2" type="ORF">Q31a_62150</name>
</gene>
<keyword evidence="3" id="KW-1185">Reference proteome</keyword>
<reference evidence="2 3" key="1">
    <citation type="submission" date="2019-02" db="EMBL/GenBank/DDBJ databases">
        <title>Deep-cultivation of Planctomycetes and their phenomic and genomic characterization uncovers novel biology.</title>
        <authorList>
            <person name="Wiegand S."/>
            <person name="Jogler M."/>
            <person name="Boedeker C."/>
            <person name="Pinto D."/>
            <person name="Vollmers J."/>
            <person name="Rivas-Marin E."/>
            <person name="Kohn T."/>
            <person name="Peeters S.H."/>
            <person name="Heuer A."/>
            <person name="Rast P."/>
            <person name="Oberbeckmann S."/>
            <person name="Bunk B."/>
            <person name="Jeske O."/>
            <person name="Meyerdierks A."/>
            <person name="Storesund J.E."/>
            <person name="Kallscheuer N."/>
            <person name="Luecker S."/>
            <person name="Lage O.M."/>
            <person name="Pohl T."/>
            <person name="Merkel B.J."/>
            <person name="Hornburger P."/>
            <person name="Mueller R.-W."/>
            <person name="Bruemmer F."/>
            <person name="Labrenz M."/>
            <person name="Spormann A.M."/>
            <person name="Op den Camp H."/>
            <person name="Overmann J."/>
            <person name="Amann R."/>
            <person name="Jetten M.S.M."/>
            <person name="Mascher T."/>
            <person name="Medema M.H."/>
            <person name="Devos D.P."/>
            <person name="Kaster A.-K."/>
            <person name="Ovreas L."/>
            <person name="Rohde M."/>
            <person name="Galperin M.Y."/>
            <person name="Jogler C."/>
        </authorList>
    </citation>
    <scope>NUCLEOTIDE SEQUENCE [LARGE SCALE GENOMIC DNA]</scope>
    <source>
        <strain evidence="2 3">Q31a</strain>
    </source>
</reference>
<dbReference type="Proteomes" id="UP000318017">
    <property type="component" value="Chromosome"/>
</dbReference>
<name>A0A518GGV1_9BACT</name>
<dbReference type="EMBL" id="CP036298">
    <property type="protein sequence ID" value="QDV27822.1"/>
    <property type="molecule type" value="Genomic_DNA"/>
</dbReference>
<dbReference type="OrthoDB" id="286727at2"/>
<dbReference type="KEGG" id="ahel:Q31a_62150"/>
<organism evidence="2 3">
    <name type="scientific">Aureliella helgolandensis</name>
    <dbReference type="NCBI Taxonomy" id="2527968"/>
    <lineage>
        <taxon>Bacteria</taxon>
        <taxon>Pseudomonadati</taxon>
        <taxon>Planctomycetota</taxon>
        <taxon>Planctomycetia</taxon>
        <taxon>Pirellulales</taxon>
        <taxon>Pirellulaceae</taxon>
        <taxon>Aureliella</taxon>
    </lineage>
</organism>
<feature type="region of interest" description="Disordered" evidence="1">
    <location>
        <begin position="98"/>
        <end position="136"/>
    </location>
</feature>
<protein>
    <recommendedName>
        <fullName evidence="4">Carboxypeptidase regulatory-like domain-containing protein</fullName>
    </recommendedName>
</protein>
<accession>A0A518GGV1</accession>
<evidence type="ECO:0008006" key="4">
    <source>
        <dbReference type="Google" id="ProtNLM"/>
    </source>
</evidence>
<dbReference type="PROSITE" id="PS51257">
    <property type="entry name" value="PROKAR_LIPOPROTEIN"/>
    <property type="match status" value="1"/>
</dbReference>
<evidence type="ECO:0000256" key="1">
    <source>
        <dbReference type="SAM" id="MobiDB-lite"/>
    </source>
</evidence>
<sequence length="174" mass="18384">MHSSISRVLFSLSVGTILGLSGCSNGLTPDYSKLGLLEVSGTVTLDGDPVAGAGVFFYEPDERYCYGITDASGRYTMMLNSEKSGVTPGEKRVEIYTSRNPLGAAAPGGDVEEEEEASMPLEEDPDGQTAKKKKSGELLPACYNADSKLQVEVTASDSAMDFELRSDCSTSTAS</sequence>
<proteinExistence type="predicted"/>